<gene>
    <name evidence="2" type="ORF">Rai3103_00035</name>
</gene>
<keyword evidence="3" id="KW-1185">Reference proteome</keyword>
<dbReference type="RefSeq" id="WP_153570847.1">
    <property type="nucleotide sequence ID" value="NZ_CP045725.1"/>
</dbReference>
<dbReference type="KEGG" id="rain:Rai3103_00035"/>
<proteinExistence type="predicted"/>
<protein>
    <submittedName>
        <fullName evidence="2">Uncharacterized protein</fullName>
    </submittedName>
</protein>
<reference evidence="2 3" key="1">
    <citation type="submission" date="2019-10" db="EMBL/GenBank/DDBJ databases">
        <title>Genomic analysis of Raineyella sp. CBA3103.</title>
        <authorList>
            <person name="Roh S.W."/>
        </authorList>
    </citation>
    <scope>NUCLEOTIDE SEQUENCE [LARGE SCALE GENOMIC DNA]</scope>
    <source>
        <strain evidence="2 3">CBA3103</strain>
    </source>
</reference>
<name>A0A5Q2F9B6_9ACTN</name>
<sequence length="323" mass="33851">MNTLQGTPNQRAVGLSLSSAPTGSQLTLSPDGGVSAYNLGSDSQAGGFISNGQVTITPGVILKGTLTAHGSLTAIGTADNPIIFTDPRDDRFGGDTNGDGAYTTATPFHGGTLVDVGRGKDYKIEYALFDNAQTAIHVAEFTLLTVNESKIINTTKAFDVARAGTADQGTSYFYNTLPCAPLYDSQVIVNNTWFGSTSLPGVEGDLGSVLGAAFPALADLTGSKFVDDVGSTWSAMSNQWDISARMGTADTRPWAIYSCGIPGIPTPIMFPVTPVMVNYGLPGVPTDSPTEFAARAAAFWLIHGIPWTNYTEDFALWGISPSN</sequence>
<organism evidence="2 3">
    <name type="scientific">Raineyella fluvialis</name>
    <dbReference type="NCBI Taxonomy" id="2662261"/>
    <lineage>
        <taxon>Bacteria</taxon>
        <taxon>Bacillati</taxon>
        <taxon>Actinomycetota</taxon>
        <taxon>Actinomycetes</taxon>
        <taxon>Propionibacteriales</taxon>
        <taxon>Propionibacteriaceae</taxon>
        <taxon>Raineyella</taxon>
    </lineage>
</organism>
<evidence type="ECO:0000256" key="1">
    <source>
        <dbReference type="SAM" id="MobiDB-lite"/>
    </source>
</evidence>
<dbReference type="Proteomes" id="UP000386847">
    <property type="component" value="Chromosome"/>
</dbReference>
<dbReference type="AlphaFoldDB" id="A0A5Q2F9B6"/>
<dbReference type="EMBL" id="CP045725">
    <property type="protein sequence ID" value="QGF22337.1"/>
    <property type="molecule type" value="Genomic_DNA"/>
</dbReference>
<evidence type="ECO:0000313" key="3">
    <source>
        <dbReference type="Proteomes" id="UP000386847"/>
    </source>
</evidence>
<feature type="region of interest" description="Disordered" evidence="1">
    <location>
        <begin position="1"/>
        <end position="27"/>
    </location>
</feature>
<evidence type="ECO:0000313" key="2">
    <source>
        <dbReference type="EMBL" id="QGF22337.1"/>
    </source>
</evidence>
<accession>A0A5Q2F9B6</accession>